<accession>A0A368BPX1</accession>
<dbReference type="Pfam" id="PF03653">
    <property type="entry name" value="UPF0093"/>
    <property type="match status" value="1"/>
</dbReference>
<organism evidence="16 17">
    <name type="scientific">SAR86 cluster bacterium</name>
    <dbReference type="NCBI Taxonomy" id="2030880"/>
    <lineage>
        <taxon>Bacteria</taxon>
        <taxon>Pseudomonadati</taxon>
        <taxon>Pseudomonadota</taxon>
        <taxon>Gammaproteobacteria</taxon>
        <taxon>SAR86 cluster</taxon>
    </lineage>
</organism>
<comment type="function">
    <text evidence="14">Catalyzes the oxidation of protoporphyrinogen IX to protoporphyrin IX.</text>
</comment>
<protein>
    <recommendedName>
        <fullName evidence="4 14">Protoporphyrinogen IX oxidase</fullName>
        <ecNumber evidence="14">1.3.99.-</ecNumber>
    </recommendedName>
</protein>
<comment type="catalytic activity">
    <reaction evidence="13 14">
        <text>protoporphyrinogen IX + 3 A = protoporphyrin IX + 3 AH2</text>
        <dbReference type="Rhea" id="RHEA:62000"/>
        <dbReference type="ChEBI" id="CHEBI:13193"/>
        <dbReference type="ChEBI" id="CHEBI:17499"/>
        <dbReference type="ChEBI" id="CHEBI:57306"/>
        <dbReference type="ChEBI" id="CHEBI:57307"/>
    </reaction>
</comment>
<evidence type="ECO:0000256" key="7">
    <source>
        <dbReference type="ARBA" id="ARBA00022692"/>
    </source>
</evidence>
<keyword evidence="11 14" id="KW-0408">Iron</keyword>
<evidence type="ECO:0000256" key="3">
    <source>
        <dbReference type="ARBA" id="ARBA00006501"/>
    </source>
</evidence>
<dbReference type="GO" id="GO:0046872">
    <property type="term" value="F:metal ion binding"/>
    <property type="evidence" value="ECO:0007669"/>
    <property type="project" value="UniProtKB-UniRule"/>
</dbReference>
<dbReference type="PIRSF" id="PIRSF004638">
    <property type="entry name" value="UCP004638"/>
    <property type="match status" value="1"/>
</dbReference>
<evidence type="ECO:0000256" key="11">
    <source>
        <dbReference type="ARBA" id="ARBA00023004"/>
    </source>
</evidence>
<evidence type="ECO:0000256" key="14">
    <source>
        <dbReference type="PIRNR" id="PIRNR004638"/>
    </source>
</evidence>
<evidence type="ECO:0000313" key="16">
    <source>
        <dbReference type="EMBL" id="RCL39368.1"/>
    </source>
</evidence>
<feature type="transmembrane region" description="Helical" evidence="15">
    <location>
        <begin position="28"/>
        <end position="48"/>
    </location>
</feature>
<evidence type="ECO:0000256" key="13">
    <source>
        <dbReference type="ARBA" id="ARBA00048390"/>
    </source>
</evidence>
<keyword evidence="12 14" id="KW-0472">Membrane</keyword>
<comment type="pathway">
    <text evidence="2 14">Porphyrin-containing compound metabolism; protoporphyrin-IX biosynthesis; protoporphyrin-IX from protoporphyrinogen-IX: step 1/1.</text>
</comment>
<dbReference type="UniPathway" id="UPA00251">
    <property type="reaction ID" value="UER00324"/>
</dbReference>
<dbReference type="EMBL" id="QOPD01000001">
    <property type="protein sequence ID" value="RCL39368.1"/>
    <property type="molecule type" value="Genomic_DNA"/>
</dbReference>
<evidence type="ECO:0000313" key="17">
    <source>
        <dbReference type="Proteomes" id="UP000252147"/>
    </source>
</evidence>
<name>A0A368BPX1_9GAMM</name>
<comment type="subcellular location">
    <subcellularLocation>
        <location evidence="1">Cell membrane</location>
        <topology evidence="1">Multi-pass membrane protein</topology>
    </subcellularLocation>
</comment>
<keyword evidence="10" id="KW-0560">Oxidoreductase</keyword>
<comment type="caution">
    <text evidence="16">The sequence shown here is derived from an EMBL/GenBank/DDBJ whole genome shotgun (WGS) entry which is preliminary data.</text>
</comment>
<evidence type="ECO:0000256" key="2">
    <source>
        <dbReference type="ARBA" id="ARBA00005073"/>
    </source>
</evidence>
<feature type="transmembrane region" description="Helical" evidence="15">
    <location>
        <begin position="69"/>
        <end position="92"/>
    </location>
</feature>
<reference evidence="16 17" key="1">
    <citation type="journal article" date="2018" name="Microbiome">
        <title>Fine metagenomic profile of the Mediterranean stratified and mixed water columns revealed by assembly and recruitment.</title>
        <authorList>
            <person name="Haro-Moreno J.M."/>
            <person name="Lopez-Perez M."/>
            <person name="De La Torre J.R."/>
            <person name="Picazo A."/>
            <person name="Camacho A."/>
            <person name="Rodriguez-Valera F."/>
        </authorList>
    </citation>
    <scope>NUCLEOTIDE SEQUENCE [LARGE SCALE GENOMIC DNA]</scope>
    <source>
        <strain evidence="16">MED-G83</strain>
    </source>
</reference>
<evidence type="ECO:0000256" key="5">
    <source>
        <dbReference type="ARBA" id="ARBA00022475"/>
    </source>
</evidence>
<evidence type="ECO:0000256" key="8">
    <source>
        <dbReference type="ARBA" id="ARBA00022723"/>
    </source>
</evidence>
<keyword evidence="9 15" id="KW-1133">Transmembrane helix</keyword>
<dbReference type="GO" id="GO:0005886">
    <property type="term" value="C:plasma membrane"/>
    <property type="evidence" value="ECO:0007669"/>
    <property type="project" value="UniProtKB-SubCell"/>
</dbReference>
<evidence type="ECO:0000256" key="15">
    <source>
        <dbReference type="SAM" id="Phobius"/>
    </source>
</evidence>
<sequence length="158" mass="18596">MEAHKVIILADYFISYNLFMDYLVFKSLHIILIISWMAGLFYIPRLFVYVAEDNARKNTSVYIEQQKRLLYFTSPLGLLGIVFGALMLAQSLMLLETFWFKAKLALVGLLVLYNIFLFIEHTRQKQLKIRTVLHYKVINEVVVLILIPIVFLSVFKWQ</sequence>
<evidence type="ECO:0000256" key="1">
    <source>
        <dbReference type="ARBA" id="ARBA00004651"/>
    </source>
</evidence>
<evidence type="ECO:0000256" key="12">
    <source>
        <dbReference type="ARBA" id="ARBA00023136"/>
    </source>
</evidence>
<proteinExistence type="inferred from homology"/>
<dbReference type="PANTHER" id="PTHR40255">
    <property type="entry name" value="UPF0093 MEMBRANE PROTEIN SLR1790"/>
    <property type="match status" value="1"/>
</dbReference>
<gene>
    <name evidence="16" type="ORF">DBW97_01160</name>
</gene>
<feature type="transmembrane region" description="Helical" evidence="15">
    <location>
        <begin position="98"/>
        <end position="116"/>
    </location>
</feature>
<dbReference type="EC" id="1.3.99.-" evidence="14"/>
<dbReference type="GO" id="GO:0070818">
    <property type="term" value="F:protoporphyrinogen oxidase activity"/>
    <property type="evidence" value="ECO:0007669"/>
    <property type="project" value="UniProtKB-UniRule"/>
</dbReference>
<comment type="cofactor">
    <cofactor evidence="14">
        <name>heme b</name>
        <dbReference type="ChEBI" id="CHEBI:60344"/>
    </cofactor>
    <text evidence="14">Binds 1 heme b (iron(II)-protoporphyrin IX) group per subunit.</text>
</comment>
<dbReference type="AlphaFoldDB" id="A0A368BPX1"/>
<keyword evidence="5 14" id="KW-1003">Cell membrane</keyword>
<feature type="transmembrane region" description="Helical" evidence="15">
    <location>
        <begin position="137"/>
        <end position="155"/>
    </location>
</feature>
<comment type="similarity">
    <text evidence="3 14">Belongs to the HemJ family.</text>
</comment>
<dbReference type="InterPro" id="IPR005265">
    <property type="entry name" value="HemJ-like"/>
</dbReference>
<keyword evidence="6 14" id="KW-0349">Heme</keyword>
<evidence type="ECO:0000256" key="10">
    <source>
        <dbReference type="ARBA" id="ARBA00023002"/>
    </source>
</evidence>
<keyword evidence="7 15" id="KW-0812">Transmembrane</keyword>
<dbReference type="Proteomes" id="UP000252147">
    <property type="component" value="Unassembled WGS sequence"/>
</dbReference>
<keyword evidence="8 14" id="KW-0479">Metal-binding</keyword>
<evidence type="ECO:0000256" key="9">
    <source>
        <dbReference type="ARBA" id="ARBA00022989"/>
    </source>
</evidence>
<dbReference type="PANTHER" id="PTHR40255:SF1">
    <property type="entry name" value="PROTOPORPHYRINOGEN IX OXIDASE"/>
    <property type="match status" value="1"/>
</dbReference>
<evidence type="ECO:0000256" key="6">
    <source>
        <dbReference type="ARBA" id="ARBA00022617"/>
    </source>
</evidence>
<dbReference type="GO" id="GO:0006782">
    <property type="term" value="P:protoporphyrinogen IX biosynthetic process"/>
    <property type="evidence" value="ECO:0007669"/>
    <property type="project" value="UniProtKB-UniRule"/>
</dbReference>
<evidence type="ECO:0000256" key="4">
    <source>
        <dbReference type="ARBA" id="ARBA00017504"/>
    </source>
</evidence>